<gene>
    <name evidence="1" type="ORF">MBJ925_LOCUS3791</name>
</gene>
<proteinExistence type="predicted"/>
<comment type="caution">
    <text evidence="1">The sequence shown here is derived from an EMBL/GenBank/DDBJ whole genome shotgun (WGS) entry which is preliminary data.</text>
</comment>
<dbReference type="AlphaFoldDB" id="A0A816KWF5"/>
<reference evidence="1" key="1">
    <citation type="submission" date="2021-02" db="EMBL/GenBank/DDBJ databases">
        <authorList>
            <person name="Nowell W R."/>
        </authorList>
    </citation>
    <scope>NUCLEOTIDE SEQUENCE</scope>
</reference>
<accession>A0A816KWF5</accession>
<dbReference type="EMBL" id="CAJNRE010000558">
    <property type="protein sequence ID" value="CAF1928728.1"/>
    <property type="molecule type" value="Genomic_DNA"/>
</dbReference>
<organism evidence="1 2">
    <name type="scientific">Rotaria magnacalcarata</name>
    <dbReference type="NCBI Taxonomy" id="392030"/>
    <lineage>
        <taxon>Eukaryota</taxon>
        <taxon>Metazoa</taxon>
        <taxon>Spiralia</taxon>
        <taxon>Gnathifera</taxon>
        <taxon>Rotifera</taxon>
        <taxon>Eurotatoria</taxon>
        <taxon>Bdelloidea</taxon>
        <taxon>Philodinida</taxon>
        <taxon>Philodinidae</taxon>
        <taxon>Rotaria</taxon>
    </lineage>
</organism>
<evidence type="ECO:0000313" key="2">
    <source>
        <dbReference type="Proteomes" id="UP000663824"/>
    </source>
</evidence>
<dbReference type="Proteomes" id="UP000663824">
    <property type="component" value="Unassembled WGS sequence"/>
</dbReference>
<evidence type="ECO:0000313" key="1">
    <source>
        <dbReference type="EMBL" id="CAF1928728.1"/>
    </source>
</evidence>
<sequence>MQSWNQFQLVNPSFTMNVPNNDITLLRDVLMSLETSTIEISIIEIRPTYEYDFQNTIKTATFILIGDASGTTFLNIIDLKSDAIFIDKAYILTKMRPKKFNGSTIISTTIDTNISVSTNEIIPNISGVETTLAMDLTDNKIIKVAIDEIGDIQRMIRCLTCKGDLVDVAGATTLVYCSKCRDEKTTLWASDLVLEQLLNLVGVSIDDTDTDIASAVLSYGNMLIQYSELCKEIILVMKP</sequence>
<protein>
    <submittedName>
        <fullName evidence="1">Uncharacterized protein</fullName>
    </submittedName>
</protein>
<name>A0A816KWF5_9BILA</name>